<dbReference type="FunFam" id="3.40.50.20:FF:000010">
    <property type="entry name" value="Propionyl-CoA carboxylase subunit alpha"/>
    <property type="match status" value="1"/>
</dbReference>
<evidence type="ECO:0000313" key="11">
    <source>
        <dbReference type="Proteomes" id="UP000525298"/>
    </source>
</evidence>
<keyword evidence="11" id="KW-1185">Reference proteome</keyword>
<dbReference type="Pfam" id="PF02785">
    <property type="entry name" value="Biotin_carb_C"/>
    <property type="match status" value="1"/>
</dbReference>
<dbReference type="SUPFAM" id="SSF51230">
    <property type="entry name" value="Single hybrid motif"/>
    <property type="match status" value="1"/>
</dbReference>
<dbReference type="GO" id="GO:0004658">
    <property type="term" value="F:propionyl-CoA carboxylase activity"/>
    <property type="evidence" value="ECO:0007669"/>
    <property type="project" value="UniProtKB-EC"/>
</dbReference>
<sequence length="672" mass="74376">MLKKILIANRGEIAVRILRTCKKLGIATVAVYSEPDMRSQHALEADEAVFLGGSTAAESYLDMEKILGVAQKKQCDAIHPGYGFLSENPKFARMAEEAGITFVGPSAAAIEKMGDKVSSRHIAEKAGVPVIPGGTEPLADFAAAGRAAQETGYPLILKPAGGGGGKGMRIVEQKEALEPAWNASRAEAQKAFGDDRIFIERYISRPRHIEIQVIADGFGNALYLGERECSIQRRYQKVIEEAPAPGVDAALREKMGAVACSLVHQAGYTNAGTVEFVMDAQGEFFFLEMNTRLQVEHPVTEMVTGLDLVEMQLEIAAGKPLKLAQKDLQIKGWAIEARICAEDPDKAFFPATGLVTRYAEPRGRHVRVDSGIHAGSLISVFYDSLLAKIICWGKTREQARTRLIGALNGYHIEGVTTNVDFVNRILNLKAFSDGKLTTDFIPENFDGAEAKDPPPQEHLRRLAMAVTLIFHCRNTLMRESLKPMVSPIGTRIPPREQHEYRVKCGDDAFEVKLRLNSAENNWTFSINSRDYDVTHPPLEFYRRRLKLTINGLVHRFIIRFAGNFIAGSYCGVNRIFEIYTPREWELATHMPSPIKQVSENVIRCPMPGQVVEVRIKPGERVYKGQEVAILESMKMESGVASPRDGIVDEVRVKKQQTVESGDVLVTFAKEPA</sequence>
<dbReference type="InterPro" id="IPR011054">
    <property type="entry name" value="Rudment_hybrid_motif"/>
</dbReference>
<evidence type="ECO:0000259" key="8">
    <source>
        <dbReference type="PROSITE" id="PS50975"/>
    </source>
</evidence>
<protein>
    <submittedName>
        <fullName evidence="10">Propionyl-CoA carboxylase alpha chain</fullName>
        <ecNumber evidence="10">6.4.1.3</ecNumber>
    </submittedName>
</protein>
<evidence type="ECO:0000256" key="1">
    <source>
        <dbReference type="ARBA" id="ARBA00001953"/>
    </source>
</evidence>
<gene>
    <name evidence="10" type="ORF">HNR65_002883</name>
</gene>
<dbReference type="EMBL" id="JACDUS010000010">
    <property type="protein sequence ID" value="MBA2882531.1"/>
    <property type="molecule type" value="Genomic_DNA"/>
</dbReference>
<evidence type="ECO:0000256" key="6">
    <source>
        <dbReference type="PROSITE-ProRule" id="PRU00409"/>
    </source>
</evidence>
<evidence type="ECO:0000259" key="9">
    <source>
        <dbReference type="PROSITE" id="PS50979"/>
    </source>
</evidence>
<dbReference type="InterPro" id="IPR000089">
    <property type="entry name" value="Biotin_lipoyl"/>
</dbReference>
<evidence type="ECO:0000256" key="2">
    <source>
        <dbReference type="ARBA" id="ARBA00022598"/>
    </source>
</evidence>
<organism evidence="10 11">
    <name type="scientific">Desulfosalsimonas propionicica</name>
    <dbReference type="NCBI Taxonomy" id="332175"/>
    <lineage>
        <taxon>Bacteria</taxon>
        <taxon>Pseudomonadati</taxon>
        <taxon>Thermodesulfobacteriota</taxon>
        <taxon>Desulfobacteria</taxon>
        <taxon>Desulfobacterales</taxon>
        <taxon>Desulfosalsimonadaceae</taxon>
        <taxon>Desulfosalsimonas</taxon>
    </lineage>
</organism>
<dbReference type="InterPro" id="IPR011761">
    <property type="entry name" value="ATP-grasp"/>
</dbReference>
<evidence type="ECO:0000256" key="5">
    <source>
        <dbReference type="ARBA" id="ARBA00023267"/>
    </source>
</evidence>
<dbReference type="InterPro" id="IPR011053">
    <property type="entry name" value="Single_hybrid_motif"/>
</dbReference>
<dbReference type="SUPFAM" id="SSF51246">
    <property type="entry name" value="Rudiment single hybrid motif"/>
    <property type="match status" value="1"/>
</dbReference>
<evidence type="ECO:0000256" key="3">
    <source>
        <dbReference type="ARBA" id="ARBA00022741"/>
    </source>
</evidence>
<dbReference type="PROSITE" id="PS50968">
    <property type="entry name" value="BIOTINYL_LIPOYL"/>
    <property type="match status" value="1"/>
</dbReference>
<dbReference type="RefSeq" id="WP_181552164.1">
    <property type="nucleotide sequence ID" value="NZ_JACDUS010000010.1"/>
</dbReference>
<dbReference type="FunFam" id="2.40.50.100:FF:000003">
    <property type="entry name" value="Acetyl-CoA carboxylase biotin carboxyl carrier protein"/>
    <property type="match status" value="1"/>
</dbReference>
<dbReference type="InterPro" id="IPR005481">
    <property type="entry name" value="BC-like_N"/>
</dbReference>
<feature type="domain" description="ATP-grasp" evidence="8">
    <location>
        <begin position="120"/>
        <end position="317"/>
    </location>
</feature>
<dbReference type="FunFam" id="3.30.470.20:FF:000028">
    <property type="entry name" value="Methylcrotonoyl-CoA carboxylase subunit alpha, mitochondrial"/>
    <property type="match status" value="1"/>
</dbReference>
<comment type="caution">
    <text evidence="10">The sequence shown here is derived from an EMBL/GenBank/DDBJ whole genome shotgun (WGS) entry which is preliminary data.</text>
</comment>
<dbReference type="SUPFAM" id="SSF52440">
    <property type="entry name" value="PreATP-grasp domain"/>
    <property type="match status" value="1"/>
</dbReference>
<keyword evidence="4 6" id="KW-0067">ATP-binding</keyword>
<evidence type="ECO:0000313" key="10">
    <source>
        <dbReference type="EMBL" id="MBA2882531.1"/>
    </source>
</evidence>
<keyword evidence="2 10" id="KW-0436">Ligase</keyword>
<evidence type="ECO:0000259" key="7">
    <source>
        <dbReference type="PROSITE" id="PS50968"/>
    </source>
</evidence>
<feature type="domain" description="Biotin carboxylation" evidence="9">
    <location>
        <begin position="1"/>
        <end position="446"/>
    </location>
</feature>
<dbReference type="PANTHER" id="PTHR18866">
    <property type="entry name" value="CARBOXYLASE:PYRUVATE/ACETYL-COA/PROPIONYL-COA CARBOXYLASE"/>
    <property type="match status" value="1"/>
</dbReference>
<dbReference type="EC" id="6.4.1.3" evidence="10"/>
<dbReference type="PROSITE" id="PS50975">
    <property type="entry name" value="ATP_GRASP"/>
    <property type="match status" value="1"/>
</dbReference>
<reference evidence="10 11" key="1">
    <citation type="submission" date="2020-07" db="EMBL/GenBank/DDBJ databases">
        <title>Genomic Encyclopedia of Type Strains, Phase IV (KMG-IV): sequencing the most valuable type-strain genomes for metagenomic binning, comparative biology and taxonomic classification.</title>
        <authorList>
            <person name="Goeker M."/>
        </authorList>
    </citation>
    <scope>NUCLEOTIDE SEQUENCE [LARGE SCALE GENOMIC DNA]</scope>
    <source>
        <strain evidence="10 11">DSM 17721</strain>
    </source>
</reference>
<dbReference type="Pfam" id="PF00289">
    <property type="entry name" value="Biotin_carb_N"/>
    <property type="match status" value="1"/>
</dbReference>
<keyword evidence="5" id="KW-0092">Biotin</keyword>
<dbReference type="CDD" id="cd06850">
    <property type="entry name" value="biotinyl_domain"/>
    <property type="match status" value="1"/>
</dbReference>
<dbReference type="Proteomes" id="UP000525298">
    <property type="component" value="Unassembled WGS sequence"/>
</dbReference>
<dbReference type="Gene3D" id="3.30.470.20">
    <property type="entry name" value="ATP-grasp fold, B domain"/>
    <property type="match status" value="1"/>
</dbReference>
<dbReference type="AlphaFoldDB" id="A0A7W0HLZ9"/>
<keyword evidence="3 6" id="KW-0547">Nucleotide-binding</keyword>
<dbReference type="InterPro" id="IPR011764">
    <property type="entry name" value="Biotin_carboxylation_dom"/>
</dbReference>
<dbReference type="InterPro" id="IPR016185">
    <property type="entry name" value="PreATP-grasp_dom_sf"/>
</dbReference>
<name>A0A7W0HLZ9_9BACT</name>
<dbReference type="Pfam" id="PF02786">
    <property type="entry name" value="CPSase_L_D2"/>
    <property type="match status" value="1"/>
</dbReference>
<dbReference type="InterPro" id="IPR005479">
    <property type="entry name" value="CPAse_ATP-bd"/>
</dbReference>
<dbReference type="InterPro" id="IPR050856">
    <property type="entry name" value="Biotin_carboxylase_complex"/>
</dbReference>
<feature type="domain" description="Lipoyl-binding" evidence="7">
    <location>
        <begin position="593"/>
        <end position="668"/>
    </location>
</feature>
<accession>A0A7W0HLZ9</accession>
<dbReference type="PROSITE" id="PS00867">
    <property type="entry name" value="CPSASE_2"/>
    <property type="match status" value="1"/>
</dbReference>
<dbReference type="PROSITE" id="PS00866">
    <property type="entry name" value="CPSASE_1"/>
    <property type="match status" value="1"/>
</dbReference>
<dbReference type="PANTHER" id="PTHR18866:SF33">
    <property type="entry name" value="METHYLCROTONOYL-COA CARBOXYLASE SUBUNIT ALPHA, MITOCHONDRIAL-RELATED"/>
    <property type="match status" value="1"/>
</dbReference>
<evidence type="ECO:0000256" key="4">
    <source>
        <dbReference type="ARBA" id="ARBA00022840"/>
    </source>
</evidence>
<comment type="cofactor">
    <cofactor evidence="1">
        <name>biotin</name>
        <dbReference type="ChEBI" id="CHEBI:57586"/>
    </cofactor>
</comment>
<dbReference type="SMART" id="SM00878">
    <property type="entry name" value="Biotin_carb_C"/>
    <property type="match status" value="1"/>
</dbReference>
<dbReference type="Gene3D" id="2.40.50.100">
    <property type="match status" value="1"/>
</dbReference>
<dbReference type="InterPro" id="IPR005482">
    <property type="entry name" value="Biotin_COase_C"/>
</dbReference>
<proteinExistence type="predicted"/>
<dbReference type="Pfam" id="PF00364">
    <property type="entry name" value="Biotin_lipoyl"/>
    <property type="match status" value="1"/>
</dbReference>
<dbReference type="GO" id="GO:0046872">
    <property type="term" value="F:metal ion binding"/>
    <property type="evidence" value="ECO:0007669"/>
    <property type="project" value="InterPro"/>
</dbReference>
<dbReference type="GO" id="GO:0005524">
    <property type="term" value="F:ATP binding"/>
    <property type="evidence" value="ECO:0007669"/>
    <property type="project" value="UniProtKB-UniRule"/>
</dbReference>
<dbReference type="SUPFAM" id="SSF56059">
    <property type="entry name" value="Glutathione synthetase ATP-binding domain-like"/>
    <property type="match status" value="1"/>
</dbReference>
<dbReference type="PROSITE" id="PS50979">
    <property type="entry name" value="BC"/>
    <property type="match status" value="1"/>
</dbReference>
<dbReference type="NCBIfam" id="NF006367">
    <property type="entry name" value="PRK08591.1"/>
    <property type="match status" value="1"/>
</dbReference>